<reference evidence="2 3" key="1">
    <citation type="submission" date="2023-08" db="EMBL/GenBank/DDBJ databases">
        <title>A Necator americanus chromosomal reference genome.</title>
        <authorList>
            <person name="Ilik V."/>
            <person name="Petrzelkova K.J."/>
            <person name="Pardy F."/>
            <person name="Fuh T."/>
            <person name="Niatou-Singa F.S."/>
            <person name="Gouil Q."/>
            <person name="Baker L."/>
            <person name="Ritchie M.E."/>
            <person name="Jex A.R."/>
            <person name="Gazzola D."/>
            <person name="Li H."/>
            <person name="Toshio Fujiwara R."/>
            <person name="Zhan B."/>
            <person name="Aroian R.V."/>
            <person name="Pafco B."/>
            <person name="Schwarz E.M."/>
        </authorList>
    </citation>
    <scope>NUCLEOTIDE SEQUENCE [LARGE SCALE GENOMIC DNA]</scope>
    <source>
        <strain evidence="2 3">Aroian</strain>
        <tissue evidence="2">Whole animal</tissue>
    </source>
</reference>
<name>A0ABR1E990_NECAM</name>
<dbReference type="Proteomes" id="UP001303046">
    <property type="component" value="Unassembled WGS sequence"/>
</dbReference>
<evidence type="ECO:0000313" key="3">
    <source>
        <dbReference type="Proteomes" id="UP001303046"/>
    </source>
</evidence>
<evidence type="ECO:0000313" key="2">
    <source>
        <dbReference type="EMBL" id="KAK6758611.1"/>
    </source>
</evidence>
<gene>
    <name evidence="2" type="primary">Necator_chrV.g20854</name>
    <name evidence="2" type="ORF">RB195_016061</name>
</gene>
<dbReference type="EMBL" id="JAVFWL010000005">
    <property type="protein sequence ID" value="KAK6758611.1"/>
    <property type="molecule type" value="Genomic_DNA"/>
</dbReference>
<organism evidence="2 3">
    <name type="scientific">Necator americanus</name>
    <name type="common">Human hookworm</name>
    <dbReference type="NCBI Taxonomy" id="51031"/>
    <lineage>
        <taxon>Eukaryota</taxon>
        <taxon>Metazoa</taxon>
        <taxon>Ecdysozoa</taxon>
        <taxon>Nematoda</taxon>
        <taxon>Chromadorea</taxon>
        <taxon>Rhabditida</taxon>
        <taxon>Rhabditina</taxon>
        <taxon>Rhabditomorpha</taxon>
        <taxon>Strongyloidea</taxon>
        <taxon>Ancylostomatidae</taxon>
        <taxon>Bunostominae</taxon>
        <taxon>Necator</taxon>
    </lineage>
</organism>
<protein>
    <submittedName>
        <fullName evidence="2">Uncharacterized protein</fullName>
    </submittedName>
</protein>
<feature type="compositionally biased region" description="Polar residues" evidence="1">
    <location>
        <begin position="134"/>
        <end position="156"/>
    </location>
</feature>
<feature type="compositionally biased region" description="Acidic residues" evidence="1">
    <location>
        <begin position="93"/>
        <end position="104"/>
    </location>
</feature>
<sequence length="156" mass="18068">MATASQRKKIENNDENRSNVFKTSLKQKVRFESRVTDDQDSTEDESNFTEEQNKSTEQRSSSNRGISNRIHKRKMPVRRPTAYVSDKNVVEDKNDDDDEDELDDREQQAPSPDIPKFSTLEQKLRELSMKYRQQECSPERTSSVTLTKSNRATCGS</sequence>
<feature type="region of interest" description="Disordered" evidence="1">
    <location>
        <begin position="1"/>
        <end position="156"/>
    </location>
</feature>
<feature type="compositionally biased region" description="Basic and acidic residues" evidence="1">
    <location>
        <begin position="122"/>
        <end position="133"/>
    </location>
</feature>
<evidence type="ECO:0000256" key="1">
    <source>
        <dbReference type="SAM" id="MobiDB-lite"/>
    </source>
</evidence>
<keyword evidence="3" id="KW-1185">Reference proteome</keyword>
<feature type="compositionally biased region" description="Low complexity" evidence="1">
    <location>
        <begin position="59"/>
        <end position="68"/>
    </location>
</feature>
<proteinExistence type="predicted"/>
<feature type="compositionally biased region" description="Basic and acidic residues" evidence="1">
    <location>
        <begin position="8"/>
        <end position="17"/>
    </location>
</feature>
<comment type="caution">
    <text evidence="2">The sequence shown here is derived from an EMBL/GenBank/DDBJ whole genome shotgun (WGS) entry which is preliminary data.</text>
</comment>
<feature type="compositionally biased region" description="Acidic residues" evidence="1">
    <location>
        <begin position="38"/>
        <end position="48"/>
    </location>
</feature>
<accession>A0ABR1E990</accession>